<evidence type="ECO:0000313" key="2">
    <source>
        <dbReference type="EMBL" id="TWP32330.1"/>
    </source>
</evidence>
<comment type="caution">
    <text evidence="2">The sequence shown here is derived from an EMBL/GenBank/DDBJ whole genome shotgun (WGS) entry which is preliminary data.</text>
</comment>
<name>A0A563DQ42_9MICO</name>
<dbReference type="EMBL" id="VCQV01000079">
    <property type="protein sequence ID" value="TWP32330.1"/>
    <property type="molecule type" value="Genomic_DNA"/>
</dbReference>
<dbReference type="InterPro" id="IPR032716">
    <property type="entry name" value="ACC_epsilon"/>
</dbReference>
<proteinExistence type="predicted"/>
<protein>
    <submittedName>
        <fullName evidence="2">Acyl-CoA carboxylase subunit epsilon</fullName>
    </submittedName>
</protein>
<reference evidence="2 3" key="2">
    <citation type="submission" date="2019-08" db="EMBL/GenBank/DDBJ databases">
        <title>Jejuicoccus antrihumi gen. nov., sp. nov., a new member of the family Dermacoccaceae isolated from a cave.</title>
        <authorList>
            <person name="Schumann P."/>
            <person name="Kim I.S."/>
        </authorList>
    </citation>
    <scope>NUCLEOTIDE SEQUENCE [LARGE SCALE GENOMIC DNA]</scope>
    <source>
        <strain evidence="2 3">C5-26</strain>
    </source>
</reference>
<dbReference type="AlphaFoldDB" id="A0A563DQ42"/>
<evidence type="ECO:0000313" key="3">
    <source>
        <dbReference type="Proteomes" id="UP000320244"/>
    </source>
</evidence>
<organism evidence="2 3">
    <name type="scientific">Leekyejoonella antrihumi</name>
    <dbReference type="NCBI Taxonomy" id="1660198"/>
    <lineage>
        <taxon>Bacteria</taxon>
        <taxon>Bacillati</taxon>
        <taxon>Actinomycetota</taxon>
        <taxon>Actinomycetes</taxon>
        <taxon>Micrococcales</taxon>
        <taxon>Dermacoccaceae</taxon>
        <taxon>Leekyejoonella</taxon>
    </lineage>
</organism>
<reference evidence="2 3" key="1">
    <citation type="submission" date="2019-05" db="EMBL/GenBank/DDBJ databases">
        <authorList>
            <person name="Lee S.D."/>
        </authorList>
    </citation>
    <scope>NUCLEOTIDE SEQUENCE [LARGE SCALE GENOMIC DNA]</scope>
    <source>
        <strain evidence="2 3">C5-26</strain>
    </source>
</reference>
<feature type="compositionally biased region" description="Low complexity" evidence="1">
    <location>
        <begin position="32"/>
        <end position="44"/>
    </location>
</feature>
<dbReference type="Pfam" id="PF13822">
    <property type="entry name" value="ACC_epsilon"/>
    <property type="match status" value="1"/>
</dbReference>
<feature type="region of interest" description="Disordered" evidence="1">
    <location>
        <begin position="32"/>
        <end position="61"/>
    </location>
</feature>
<dbReference type="Proteomes" id="UP000320244">
    <property type="component" value="Unassembled WGS sequence"/>
</dbReference>
<dbReference type="RefSeq" id="WP_146321387.1">
    <property type="nucleotide sequence ID" value="NZ_VCQV01000079.1"/>
</dbReference>
<dbReference type="GO" id="GO:0004658">
    <property type="term" value="F:propionyl-CoA carboxylase activity"/>
    <property type="evidence" value="ECO:0007669"/>
    <property type="project" value="InterPro"/>
</dbReference>
<evidence type="ECO:0000256" key="1">
    <source>
        <dbReference type="SAM" id="MobiDB-lite"/>
    </source>
</evidence>
<accession>A0A563DQ42</accession>
<gene>
    <name evidence="2" type="ORF">FGL98_24370</name>
</gene>
<dbReference type="GO" id="GO:0003989">
    <property type="term" value="F:acetyl-CoA carboxylase activity"/>
    <property type="evidence" value="ECO:0007669"/>
    <property type="project" value="InterPro"/>
</dbReference>
<sequence>MSDQSPPPVLRVVRGDATPEEIAVLVAVLSAAAGGPDSSAPPRSTWSGRNRASWRGSGLPH</sequence>
<keyword evidence="3" id="KW-1185">Reference proteome</keyword>